<evidence type="ECO:0000256" key="1">
    <source>
        <dbReference type="ARBA" id="ARBA00004651"/>
    </source>
</evidence>
<dbReference type="Pfam" id="PF01741">
    <property type="entry name" value="MscL"/>
    <property type="match status" value="1"/>
</dbReference>
<dbReference type="PANTHER" id="PTHR30266:SF2">
    <property type="entry name" value="LARGE-CONDUCTANCE MECHANOSENSITIVE CHANNEL"/>
    <property type="match status" value="1"/>
</dbReference>
<feature type="transmembrane region" description="Helical" evidence="10">
    <location>
        <begin position="12"/>
        <end position="31"/>
    </location>
</feature>
<comment type="subunit">
    <text evidence="10">Homopentamer.</text>
</comment>
<organism evidence="11 12">
    <name type="scientific">Tumebacillus flagellatus</name>
    <dbReference type="NCBI Taxonomy" id="1157490"/>
    <lineage>
        <taxon>Bacteria</taxon>
        <taxon>Bacillati</taxon>
        <taxon>Bacillota</taxon>
        <taxon>Bacilli</taxon>
        <taxon>Bacillales</taxon>
        <taxon>Alicyclobacillaceae</taxon>
        <taxon>Tumebacillus</taxon>
    </lineage>
</organism>
<dbReference type="AlphaFoldDB" id="A0A074LV62"/>
<dbReference type="eggNOG" id="COG1970">
    <property type="taxonomic scope" value="Bacteria"/>
</dbReference>
<comment type="function">
    <text evidence="10">Channel that opens in response to stretch forces in the membrane lipid bilayer. May participate in the regulation of osmotic pressure changes within the cell.</text>
</comment>
<comment type="similarity">
    <text evidence="2 10">Belongs to the MscL family.</text>
</comment>
<dbReference type="NCBIfam" id="NF001843">
    <property type="entry name" value="PRK00567.1-4"/>
    <property type="match status" value="1"/>
</dbReference>
<keyword evidence="8 10" id="KW-0472">Membrane</keyword>
<dbReference type="InterPro" id="IPR036019">
    <property type="entry name" value="MscL_channel"/>
</dbReference>
<evidence type="ECO:0000256" key="5">
    <source>
        <dbReference type="ARBA" id="ARBA00022692"/>
    </source>
</evidence>
<keyword evidence="5 10" id="KW-0812">Transmembrane</keyword>
<evidence type="ECO:0000256" key="9">
    <source>
        <dbReference type="ARBA" id="ARBA00023303"/>
    </source>
</evidence>
<dbReference type="NCBIfam" id="NF010557">
    <property type="entry name" value="PRK13952.1"/>
    <property type="match status" value="1"/>
</dbReference>
<dbReference type="InterPro" id="IPR037673">
    <property type="entry name" value="MSC/AndL"/>
</dbReference>
<dbReference type="InterPro" id="IPR019823">
    <property type="entry name" value="Mechanosensitive_channel_CS"/>
</dbReference>
<dbReference type="STRING" id="1157490.EL26_08070"/>
<dbReference type="GO" id="GO:0008381">
    <property type="term" value="F:mechanosensitive monoatomic ion channel activity"/>
    <property type="evidence" value="ECO:0007669"/>
    <property type="project" value="UniProtKB-UniRule"/>
</dbReference>
<keyword evidence="9 10" id="KW-0407">Ion channel</keyword>
<reference evidence="11 12" key="1">
    <citation type="journal article" date="2013" name="Int. J. Syst. Evol. Microbiol.">
        <title>Tumebacillus flagellatus sp. nov., an alpha-amylase/pullulanase-producing bacterium isolated from cassava wastewater.</title>
        <authorList>
            <person name="Wang Q."/>
            <person name="Xie N."/>
            <person name="Qin Y."/>
            <person name="Shen N."/>
            <person name="Zhu J."/>
            <person name="Mi H."/>
            <person name="Huang R."/>
        </authorList>
    </citation>
    <scope>NUCLEOTIDE SEQUENCE [LARGE SCALE GENOMIC DNA]</scope>
    <source>
        <strain evidence="11 12">GST4</strain>
    </source>
</reference>
<keyword evidence="3 10" id="KW-0813">Transport</keyword>
<evidence type="ECO:0000256" key="6">
    <source>
        <dbReference type="ARBA" id="ARBA00022989"/>
    </source>
</evidence>
<dbReference type="GO" id="GO:0005886">
    <property type="term" value="C:plasma membrane"/>
    <property type="evidence" value="ECO:0007669"/>
    <property type="project" value="UniProtKB-SubCell"/>
</dbReference>
<dbReference type="EMBL" id="JMIR01000008">
    <property type="protein sequence ID" value="KEO83863.1"/>
    <property type="molecule type" value="Genomic_DNA"/>
</dbReference>
<dbReference type="PRINTS" id="PR01264">
    <property type="entry name" value="MECHCHANNEL"/>
</dbReference>
<evidence type="ECO:0000313" key="12">
    <source>
        <dbReference type="Proteomes" id="UP000027931"/>
    </source>
</evidence>
<dbReference type="RefSeq" id="WP_038086402.1">
    <property type="nucleotide sequence ID" value="NZ_JMIR01000008.1"/>
</dbReference>
<keyword evidence="12" id="KW-1185">Reference proteome</keyword>
<evidence type="ECO:0000256" key="4">
    <source>
        <dbReference type="ARBA" id="ARBA00022475"/>
    </source>
</evidence>
<dbReference type="Gene3D" id="1.10.1200.120">
    <property type="entry name" value="Large-conductance mechanosensitive channel, MscL, domain 1"/>
    <property type="match status" value="1"/>
</dbReference>
<accession>A0A074LV62</accession>
<dbReference type="NCBIfam" id="TIGR00220">
    <property type="entry name" value="mscL"/>
    <property type="match status" value="1"/>
</dbReference>
<dbReference type="SUPFAM" id="SSF81330">
    <property type="entry name" value="Gated mechanosensitive channel"/>
    <property type="match status" value="1"/>
</dbReference>
<evidence type="ECO:0000256" key="7">
    <source>
        <dbReference type="ARBA" id="ARBA00023065"/>
    </source>
</evidence>
<dbReference type="HAMAP" id="MF_00115">
    <property type="entry name" value="MscL"/>
    <property type="match status" value="1"/>
</dbReference>
<feature type="transmembrane region" description="Helical" evidence="10">
    <location>
        <begin position="83"/>
        <end position="101"/>
    </location>
</feature>
<keyword evidence="4 10" id="KW-1003">Cell membrane</keyword>
<dbReference type="PROSITE" id="PS01327">
    <property type="entry name" value="MSCL"/>
    <property type="match status" value="1"/>
</dbReference>
<proteinExistence type="inferred from homology"/>
<evidence type="ECO:0000256" key="10">
    <source>
        <dbReference type="HAMAP-Rule" id="MF_00115"/>
    </source>
</evidence>
<dbReference type="InterPro" id="IPR001185">
    <property type="entry name" value="MS_channel"/>
</dbReference>
<evidence type="ECO:0000256" key="2">
    <source>
        <dbReference type="ARBA" id="ARBA00007254"/>
    </source>
</evidence>
<comment type="subcellular location">
    <subcellularLocation>
        <location evidence="1 10">Cell membrane</location>
        <topology evidence="1 10">Multi-pass membrane protein</topology>
    </subcellularLocation>
</comment>
<comment type="caution">
    <text evidence="11">The sequence shown here is derived from an EMBL/GenBank/DDBJ whole genome shotgun (WGS) entry which is preliminary data.</text>
</comment>
<keyword evidence="6 10" id="KW-1133">Transmembrane helix</keyword>
<evidence type="ECO:0000256" key="8">
    <source>
        <dbReference type="ARBA" id="ARBA00023136"/>
    </source>
</evidence>
<protein>
    <recommendedName>
        <fullName evidence="10">Large-conductance mechanosensitive channel</fullName>
    </recommendedName>
</protein>
<dbReference type="OrthoDB" id="9810350at2"/>
<sequence length="147" mass="16084">MLKEFKEFALRGNLIDLAIGVIVGGAFQKIVTSLVNDVIMPPIGMLVGRVDFSDLFLSLDGGHYGSLAEAKKAGAATLNYGQFLNNVLDFLIVAFVIFLVVRQINRLKRKEGKPVTTKECQYCLSTIPLKATRCGHCTSELDEHPVA</sequence>
<gene>
    <name evidence="10" type="primary">mscL</name>
    <name evidence="11" type="ORF">EL26_08070</name>
</gene>
<keyword evidence="7 10" id="KW-0406">Ion transport</keyword>
<evidence type="ECO:0000256" key="3">
    <source>
        <dbReference type="ARBA" id="ARBA00022448"/>
    </source>
</evidence>
<dbReference type="Proteomes" id="UP000027931">
    <property type="component" value="Unassembled WGS sequence"/>
</dbReference>
<evidence type="ECO:0000313" key="11">
    <source>
        <dbReference type="EMBL" id="KEO83863.1"/>
    </source>
</evidence>
<dbReference type="PANTHER" id="PTHR30266">
    <property type="entry name" value="MECHANOSENSITIVE CHANNEL MSCL"/>
    <property type="match status" value="1"/>
</dbReference>
<name>A0A074LV62_9BACL</name>